<proteinExistence type="inferred from homology"/>
<evidence type="ECO:0000256" key="1">
    <source>
        <dbReference type="ARBA" id="ARBA00007317"/>
    </source>
</evidence>
<feature type="non-terminal residue" evidence="5">
    <location>
        <position position="255"/>
    </location>
</feature>
<keyword evidence="2" id="KW-0450">Lipoyl</keyword>
<dbReference type="PANTHER" id="PTHR43416:SF5">
    <property type="entry name" value="DIHYDROLIPOYLLYSINE-RESIDUE SUCCINYLTRANSFERASE COMPONENT OF 2-OXOGLUTARATE DEHYDROGENASE COMPLEX, MITOCHONDRIAL"/>
    <property type="match status" value="1"/>
</dbReference>
<feature type="domain" description="Lipoyl-binding" evidence="4">
    <location>
        <begin position="54"/>
        <end position="129"/>
    </location>
</feature>
<dbReference type="PROSITE" id="PS00189">
    <property type="entry name" value="LIPOYL"/>
    <property type="match status" value="2"/>
</dbReference>
<dbReference type="EMBL" id="VJMH01006420">
    <property type="protein sequence ID" value="KAF0689687.1"/>
    <property type="molecule type" value="Genomic_DNA"/>
</dbReference>
<dbReference type="AlphaFoldDB" id="A0A6A4Y0C2"/>
<evidence type="ECO:0000313" key="5">
    <source>
        <dbReference type="EMBL" id="KAF0689687.1"/>
    </source>
</evidence>
<dbReference type="GO" id="GO:0005739">
    <property type="term" value="C:mitochondrion"/>
    <property type="evidence" value="ECO:0007669"/>
    <property type="project" value="TreeGrafter"/>
</dbReference>
<sequence>MLRHLRRVKLPFALRSRQAAAASCVRAFHANTTVVAPIMRLNRAKFMQGRNFASIDVPVPSMGDSISEGTVVEWVKNVGDRVEADDVVVVIETDKVSVDVRTPHAGVVTAHLADVDDNVNVGAPLFSLDQGAAGGAAPAAAAPAASASSPAVAVAPVAGGDPVTVNVPSMGDSISEGTVVSWTKGPGDHVDADEVVLVIETDKVSVDVRAPQAGVIKEGLVQVDDVVAIGAPLFTIIPGAAPAGKAAAPAAVAAP</sequence>
<dbReference type="InterPro" id="IPR050537">
    <property type="entry name" value="2-oxoacid_dehydrogenase"/>
</dbReference>
<dbReference type="PANTHER" id="PTHR43416">
    <property type="entry name" value="DIHYDROLIPOYLLYSINE-RESIDUE SUCCINYLTRANSFERASE COMPONENT OF 2-OXOGLUTARATE DEHYDROGENASE COMPLEX, MITOCHONDRIAL-RELATED"/>
    <property type="match status" value="1"/>
</dbReference>
<reference evidence="5" key="1">
    <citation type="submission" date="2019-06" db="EMBL/GenBank/DDBJ databases">
        <title>Genomics analysis of Aphanomyces spp. identifies a new class of oomycete effector associated with host adaptation.</title>
        <authorList>
            <person name="Gaulin E."/>
        </authorList>
    </citation>
    <scope>NUCLEOTIDE SEQUENCE</scope>
    <source>
        <strain evidence="5">CBS 578.67</strain>
    </source>
</reference>
<evidence type="ECO:0000256" key="2">
    <source>
        <dbReference type="ARBA" id="ARBA00022823"/>
    </source>
</evidence>
<protein>
    <recommendedName>
        <fullName evidence="4">Lipoyl-binding domain-containing protein</fullName>
    </recommendedName>
</protein>
<name>A0A6A4Y0C2_9STRA</name>
<evidence type="ECO:0000256" key="3">
    <source>
        <dbReference type="ARBA" id="ARBA00022946"/>
    </source>
</evidence>
<feature type="domain" description="Lipoyl-binding" evidence="4">
    <location>
        <begin position="162"/>
        <end position="237"/>
    </location>
</feature>
<dbReference type="Gene3D" id="2.40.50.100">
    <property type="match status" value="2"/>
</dbReference>
<dbReference type="OrthoDB" id="5391403at2759"/>
<gene>
    <name evidence="5" type="ORF">As57867_018806</name>
</gene>
<dbReference type="InterPro" id="IPR003016">
    <property type="entry name" value="2-oxoA_DH_lipoyl-BS"/>
</dbReference>
<dbReference type="CDD" id="cd06849">
    <property type="entry name" value="lipoyl_domain"/>
    <property type="match status" value="2"/>
</dbReference>
<keyword evidence="3" id="KW-0809">Transit peptide</keyword>
<dbReference type="InterPro" id="IPR011053">
    <property type="entry name" value="Single_hybrid_motif"/>
</dbReference>
<dbReference type="GO" id="GO:0006099">
    <property type="term" value="P:tricarboxylic acid cycle"/>
    <property type="evidence" value="ECO:0007669"/>
    <property type="project" value="TreeGrafter"/>
</dbReference>
<dbReference type="GO" id="GO:0004149">
    <property type="term" value="F:dihydrolipoyllysine-residue succinyltransferase activity"/>
    <property type="evidence" value="ECO:0007669"/>
    <property type="project" value="TreeGrafter"/>
</dbReference>
<organism evidence="5">
    <name type="scientific">Aphanomyces stellatus</name>
    <dbReference type="NCBI Taxonomy" id="120398"/>
    <lineage>
        <taxon>Eukaryota</taxon>
        <taxon>Sar</taxon>
        <taxon>Stramenopiles</taxon>
        <taxon>Oomycota</taxon>
        <taxon>Saprolegniomycetes</taxon>
        <taxon>Saprolegniales</taxon>
        <taxon>Verrucalvaceae</taxon>
        <taxon>Aphanomyces</taxon>
    </lineage>
</organism>
<comment type="similarity">
    <text evidence="1">Belongs to the 2-oxoacid dehydrogenase family.</text>
</comment>
<dbReference type="PROSITE" id="PS50968">
    <property type="entry name" value="BIOTINYL_LIPOYL"/>
    <property type="match status" value="2"/>
</dbReference>
<dbReference type="Pfam" id="PF00364">
    <property type="entry name" value="Biotin_lipoyl"/>
    <property type="match status" value="2"/>
</dbReference>
<dbReference type="SUPFAM" id="SSF51230">
    <property type="entry name" value="Single hybrid motif"/>
    <property type="match status" value="2"/>
</dbReference>
<accession>A0A6A4Y0C2</accession>
<comment type="caution">
    <text evidence="5">The sequence shown here is derived from an EMBL/GenBank/DDBJ whole genome shotgun (WGS) entry which is preliminary data.</text>
</comment>
<evidence type="ECO:0000259" key="4">
    <source>
        <dbReference type="PROSITE" id="PS50968"/>
    </source>
</evidence>
<dbReference type="InterPro" id="IPR000089">
    <property type="entry name" value="Biotin_lipoyl"/>
</dbReference>